<feature type="compositionally biased region" description="Basic and acidic residues" evidence="1">
    <location>
        <begin position="39"/>
        <end position="52"/>
    </location>
</feature>
<sequence>MLFGDFAESQSKDFNEGIDEEESTEDYGYLSDSDLDDDPLSKLEDPPLDDSGKDTILCEGHEECVEKGKVVKIPDVAFVTFQAFLIYLYTDVIEFARFGSKHNRLSRRPEIANPPQDKVRPSPKSIYRLADKYDVSALKTMALNEICCGLPKCDIVEESFGRFVSQYDEIRSLYVKQLAYVLVEDWTGEMRMRVEKKIDSFAEGNLQYATETVSALWELVKRDMDINAPSIASATSQTKSPAHWRSVKIALIKSIRTGVFFDRKCWAISSNSGERLKPVYFSSTIMNDKVEQVNR</sequence>
<dbReference type="Gene3D" id="3.30.710.10">
    <property type="entry name" value="Potassium Channel Kv1.1, Chain A"/>
    <property type="match status" value="1"/>
</dbReference>
<evidence type="ECO:0000313" key="2">
    <source>
        <dbReference type="EMBL" id="KAF9779228.1"/>
    </source>
</evidence>
<organism evidence="2 3">
    <name type="scientific">Thelephora terrestris</name>
    <dbReference type="NCBI Taxonomy" id="56493"/>
    <lineage>
        <taxon>Eukaryota</taxon>
        <taxon>Fungi</taxon>
        <taxon>Dikarya</taxon>
        <taxon>Basidiomycota</taxon>
        <taxon>Agaricomycotina</taxon>
        <taxon>Agaricomycetes</taxon>
        <taxon>Thelephorales</taxon>
        <taxon>Thelephoraceae</taxon>
        <taxon>Thelephora</taxon>
    </lineage>
</organism>
<dbReference type="Proteomes" id="UP000736335">
    <property type="component" value="Unassembled WGS sequence"/>
</dbReference>
<accession>A0A9P6H4B8</accession>
<evidence type="ECO:0008006" key="4">
    <source>
        <dbReference type="Google" id="ProtNLM"/>
    </source>
</evidence>
<name>A0A9P6H4B8_9AGAM</name>
<evidence type="ECO:0000256" key="1">
    <source>
        <dbReference type="SAM" id="MobiDB-lite"/>
    </source>
</evidence>
<dbReference type="EMBL" id="WIUZ02000020">
    <property type="protein sequence ID" value="KAF9779228.1"/>
    <property type="molecule type" value="Genomic_DNA"/>
</dbReference>
<proteinExistence type="predicted"/>
<dbReference type="InterPro" id="IPR011333">
    <property type="entry name" value="SKP1/BTB/POZ_sf"/>
</dbReference>
<feature type="compositionally biased region" description="Acidic residues" evidence="1">
    <location>
        <begin position="16"/>
        <end position="25"/>
    </location>
</feature>
<evidence type="ECO:0000313" key="3">
    <source>
        <dbReference type="Proteomes" id="UP000736335"/>
    </source>
</evidence>
<protein>
    <recommendedName>
        <fullName evidence="4">BTB domain-containing protein</fullName>
    </recommendedName>
</protein>
<dbReference type="OrthoDB" id="6359816at2759"/>
<reference evidence="2" key="2">
    <citation type="submission" date="2020-11" db="EMBL/GenBank/DDBJ databases">
        <authorList>
            <consortium name="DOE Joint Genome Institute"/>
            <person name="Kuo A."/>
            <person name="Miyauchi S."/>
            <person name="Kiss E."/>
            <person name="Drula E."/>
            <person name="Kohler A."/>
            <person name="Sanchez-Garcia M."/>
            <person name="Andreopoulos B."/>
            <person name="Barry K.W."/>
            <person name="Bonito G."/>
            <person name="Buee M."/>
            <person name="Carver A."/>
            <person name="Chen C."/>
            <person name="Cichocki N."/>
            <person name="Clum A."/>
            <person name="Culley D."/>
            <person name="Crous P.W."/>
            <person name="Fauchery L."/>
            <person name="Girlanda M."/>
            <person name="Hayes R."/>
            <person name="Keri Z."/>
            <person name="Labutti K."/>
            <person name="Lipzen A."/>
            <person name="Lombard V."/>
            <person name="Magnuson J."/>
            <person name="Maillard F."/>
            <person name="Morin E."/>
            <person name="Murat C."/>
            <person name="Nolan M."/>
            <person name="Ohm R."/>
            <person name="Pangilinan J."/>
            <person name="Pereira M."/>
            <person name="Perotto S."/>
            <person name="Peter M."/>
            <person name="Riley R."/>
            <person name="Sitrit Y."/>
            <person name="Stielow B."/>
            <person name="Szollosi G."/>
            <person name="Zifcakova L."/>
            <person name="Stursova M."/>
            <person name="Spatafora J.W."/>
            <person name="Tedersoo L."/>
            <person name="Vaario L.-M."/>
            <person name="Yamada A."/>
            <person name="Yan M."/>
            <person name="Wang P."/>
            <person name="Xu J."/>
            <person name="Bruns T."/>
            <person name="Baldrian P."/>
            <person name="Vilgalys R."/>
            <person name="Henrissat B."/>
            <person name="Grigoriev I.V."/>
            <person name="Hibbett D."/>
            <person name="Nagy L.G."/>
            <person name="Martin F.M."/>
        </authorList>
    </citation>
    <scope>NUCLEOTIDE SEQUENCE</scope>
    <source>
        <strain evidence="2">UH-Tt-Lm1</strain>
    </source>
</reference>
<comment type="caution">
    <text evidence="2">The sequence shown here is derived from an EMBL/GenBank/DDBJ whole genome shotgun (WGS) entry which is preliminary data.</text>
</comment>
<keyword evidence="3" id="KW-1185">Reference proteome</keyword>
<feature type="region of interest" description="Disordered" evidence="1">
    <location>
        <begin position="1"/>
        <end position="52"/>
    </location>
</feature>
<dbReference type="AlphaFoldDB" id="A0A9P6H4B8"/>
<gene>
    <name evidence="2" type="ORF">BJ322DRAFT_449548</name>
</gene>
<reference evidence="2" key="1">
    <citation type="journal article" date="2020" name="Nat. Commun.">
        <title>Large-scale genome sequencing of mycorrhizal fungi provides insights into the early evolution of symbiotic traits.</title>
        <authorList>
            <person name="Miyauchi S."/>
            <person name="Kiss E."/>
            <person name="Kuo A."/>
            <person name="Drula E."/>
            <person name="Kohler A."/>
            <person name="Sanchez-Garcia M."/>
            <person name="Morin E."/>
            <person name="Andreopoulos B."/>
            <person name="Barry K.W."/>
            <person name="Bonito G."/>
            <person name="Buee M."/>
            <person name="Carver A."/>
            <person name="Chen C."/>
            <person name="Cichocki N."/>
            <person name="Clum A."/>
            <person name="Culley D."/>
            <person name="Crous P.W."/>
            <person name="Fauchery L."/>
            <person name="Girlanda M."/>
            <person name="Hayes R.D."/>
            <person name="Keri Z."/>
            <person name="LaButti K."/>
            <person name="Lipzen A."/>
            <person name="Lombard V."/>
            <person name="Magnuson J."/>
            <person name="Maillard F."/>
            <person name="Murat C."/>
            <person name="Nolan M."/>
            <person name="Ohm R.A."/>
            <person name="Pangilinan J."/>
            <person name="Pereira M.F."/>
            <person name="Perotto S."/>
            <person name="Peter M."/>
            <person name="Pfister S."/>
            <person name="Riley R."/>
            <person name="Sitrit Y."/>
            <person name="Stielow J.B."/>
            <person name="Szollosi G."/>
            <person name="Zifcakova L."/>
            <person name="Stursova M."/>
            <person name="Spatafora J.W."/>
            <person name="Tedersoo L."/>
            <person name="Vaario L.M."/>
            <person name="Yamada A."/>
            <person name="Yan M."/>
            <person name="Wang P."/>
            <person name="Xu J."/>
            <person name="Bruns T."/>
            <person name="Baldrian P."/>
            <person name="Vilgalys R."/>
            <person name="Dunand C."/>
            <person name="Henrissat B."/>
            <person name="Grigoriev I.V."/>
            <person name="Hibbett D."/>
            <person name="Nagy L.G."/>
            <person name="Martin F.M."/>
        </authorList>
    </citation>
    <scope>NUCLEOTIDE SEQUENCE</scope>
    <source>
        <strain evidence="2">UH-Tt-Lm1</strain>
    </source>
</reference>